<evidence type="ECO:0000313" key="9">
    <source>
        <dbReference type="Proteomes" id="UP000308768"/>
    </source>
</evidence>
<comment type="caution">
    <text evidence="8">The sequence shown here is derived from an EMBL/GenBank/DDBJ whole genome shotgun (WGS) entry which is preliminary data.</text>
</comment>
<evidence type="ECO:0000313" key="8">
    <source>
        <dbReference type="EMBL" id="TKA68349.1"/>
    </source>
</evidence>
<name>A0A4V5NEY7_9PEZI</name>
<dbReference type="Proteomes" id="UP000308768">
    <property type="component" value="Unassembled WGS sequence"/>
</dbReference>
<protein>
    <recommendedName>
        <fullName evidence="7">Fe2OG dioxygenase domain-containing protein</fullName>
    </recommendedName>
</protein>
<sequence length="408" mass="42828">MAASTGHAANIPLIDVSSSSSETAKQLLDAASTGGFVFVKNNEAGIPPADIREMFELSRAFFGSPTAVKEECSINSNESGENRGWLSMHTETLDPAHQERGDFKEAFNIGEYIDNRAQQPLPPPLVPYEDRIGAFFAACHALCNRILRLFAIALEIPSTAGGPSWFAAHHDPSSGPSGSVLRLLYYPSVANHSPDALDIRAGAHSDYGSITLLFQLPGQPGLEILTGEGWRGVPADPAGAFPASGSKDGSSNGVEAGDGEGKGDAGGEALPILVNIGDLLSYWTHGLLRSTVHRVVFPTPPASPGTSLTPRPSASATASPPVSAPPLETPSADRYSIAYFCHPLDDARLVPVPSPLVAELARADGEDGQRRPPDGAKTAREHLNERLAATYGAVGKGKGKGEERDEAV</sequence>
<feature type="region of interest" description="Disordered" evidence="6">
    <location>
        <begin position="235"/>
        <end position="263"/>
    </location>
</feature>
<feature type="region of interest" description="Disordered" evidence="6">
    <location>
        <begin position="385"/>
        <end position="408"/>
    </location>
</feature>
<dbReference type="InterPro" id="IPR044861">
    <property type="entry name" value="IPNS-like_FE2OG_OXY"/>
</dbReference>
<evidence type="ECO:0000256" key="6">
    <source>
        <dbReference type="SAM" id="MobiDB-lite"/>
    </source>
</evidence>
<feature type="domain" description="Fe2OG dioxygenase" evidence="7">
    <location>
        <begin position="176"/>
        <end position="343"/>
    </location>
</feature>
<accession>A0A4V5NEY7</accession>
<gene>
    <name evidence="8" type="ORF">B0A49_04855</name>
</gene>
<dbReference type="AlphaFoldDB" id="A0A4V5NEY7"/>
<dbReference type="PANTHER" id="PTHR10209">
    <property type="entry name" value="OXIDOREDUCTASE, 2OG-FE II OXYGENASE FAMILY PROTEIN"/>
    <property type="match status" value="1"/>
</dbReference>
<feature type="region of interest" description="Disordered" evidence="6">
    <location>
        <begin position="301"/>
        <end position="329"/>
    </location>
</feature>
<feature type="compositionally biased region" description="Low complexity" evidence="6">
    <location>
        <begin position="306"/>
        <end position="321"/>
    </location>
</feature>
<dbReference type="EMBL" id="NAJN01000826">
    <property type="protein sequence ID" value="TKA68349.1"/>
    <property type="molecule type" value="Genomic_DNA"/>
</dbReference>
<evidence type="ECO:0000259" key="7">
    <source>
        <dbReference type="PROSITE" id="PS51471"/>
    </source>
</evidence>
<dbReference type="STRING" id="331657.A0A4V5NEY7"/>
<dbReference type="InterPro" id="IPR027443">
    <property type="entry name" value="IPNS-like_sf"/>
</dbReference>
<feature type="compositionally biased region" description="Basic and acidic residues" evidence="6">
    <location>
        <begin position="399"/>
        <end position="408"/>
    </location>
</feature>
<proteinExistence type="inferred from homology"/>
<dbReference type="InterPro" id="IPR005123">
    <property type="entry name" value="Oxoglu/Fe-dep_dioxygenase_dom"/>
</dbReference>
<keyword evidence="2 5" id="KW-0479">Metal-binding</keyword>
<dbReference type="Gene3D" id="2.60.120.330">
    <property type="entry name" value="B-lactam Antibiotic, Isopenicillin N Synthase, Chain"/>
    <property type="match status" value="1"/>
</dbReference>
<evidence type="ECO:0000256" key="2">
    <source>
        <dbReference type="ARBA" id="ARBA00022723"/>
    </source>
</evidence>
<dbReference type="GO" id="GO:0044283">
    <property type="term" value="P:small molecule biosynthetic process"/>
    <property type="evidence" value="ECO:0007669"/>
    <property type="project" value="UniProtKB-ARBA"/>
</dbReference>
<reference evidence="8 9" key="1">
    <citation type="submission" date="2017-03" db="EMBL/GenBank/DDBJ databases">
        <title>Genomes of endolithic fungi from Antarctica.</title>
        <authorList>
            <person name="Coleine C."/>
            <person name="Masonjones S."/>
            <person name="Stajich J.E."/>
        </authorList>
    </citation>
    <scope>NUCLEOTIDE SEQUENCE [LARGE SCALE GENOMIC DNA]</scope>
    <source>
        <strain evidence="8 9">CCFEE 5187</strain>
    </source>
</reference>
<keyword evidence="9" id="KW-1185">Reference proteome</keyword>
<dbReference type="GO" id="GO:0016491">
    <property type="term" value="F:oxidoreductase activity"/>
    <property type="evidence" value="ECO:0007669"/>
    <property type="project" value="UniProtKB-KW"/>
</dbReference>
<dbReference type="InterPro" id="IPR026992">
    <property type="entry name" value="DIOX_N"/>
</dbReference>
<evidence type="ECO:0000256" key="3">
    <source>
        <dbReference type="ARBA" id="ARBA00023002"/>
    </source>
</evidence>
<dbReference type="OrthoDB" id="288590at2759"/>
<dbReference type="SUPFAM" id="SSF51197">
    <property type="entry name" value="Clavaminate synthase-like"/>
    <property type="match status" value="1"/>
</dbReference>
<dbReference type="GO" id="GO:0046872">
    <property type="term" value="F:metal ion binding"/>
    <property type="evidence" value="ECO:0007669"/>
    <property type="project" value="UniProtKB-KW"/>
</dbReference>
<keyword evidence="3 5" id="KW-0560">Oxidoreductase</keyword>
<dbReference type="Pfam" id="PF03171">
    <property type="entry name" value="2OG-FeII_Oxy"/>
    <property type="match status" value="1"/>
</dbReference>
<evidence type="ECO:0000256" key="5">
    <source>
        <dbReference type="RuleBase" id="RU003682"/>
    </source>
</evidence>
<evidence type="ECO:0000256" key="1">
    <source>
        <dbReference type="ARBA" id="ARBA00008056"/>
    </source>
</evidence>
<dbReference type="PROSITE" id="PS51471">
    <property type="entry name" value="FE2OG_OXY"/>
    <property type="match status" value="1"/>
</dbReference>
<dbReference type="Pfam" id="PF14226">
    <property type="entry name" value="DIOX_N"/>
    <property type="match status" value="1"/>
</dbReference>
<evidence type="ECO:0000256" key="4">
    <source>
        <dbReference type="ARBA" id="ARBA00023004"/>
    </source>
</evidence>
<dbReference type="PANTHER" id="PTHR10209:SF886">
    <property type="entry name" value="UPF0676 PROTEIN C1494.01"/>
    <property type="match status" value="1"/>
</dbReference>
<comment type="similarity">
    <text evidence="1 5">Belongs to the iron/ascorbate-dependent oxidoreductase family.</text>
</comment>
<organism evidence="8 9">
    <name type="scientific">Cryomyces minteri</name>
    <dbReference type="NCBI Taxonomy" id="331657"/>
    <lineage>
        <taxon>Eukaryota</taxon>
        <taxon>Fungi</taxon>
        <taxon>Dikarya</taxon>
        <taxon>Ascomycota</taxon>
        <taxon>Pezizomycotina</taxon>
        <taxon>Dothideomycetes</taxon>
        <taxon>Dothideomycetes incertae sedis</taxon>
        <taxon>Cryomyces</taxon>
    </lineage>
</organism>
<keyword evidence="4 5" id="KW-0408">Iron</keyword>